<dbReference type="EMBL" id="CM055738">
    <property type="protein sequence ID" value="KAJ8004545.1"/>
    <property type="molecule type" value="Genomic_DNA"/>
</dbReference>
<dbReference type="Proteomes" id="UP001157502">
    <property type="component" value="Chromosome 11"/>
</dbReference>
<protein>
    <submittedName>
        <fullName evidence="1">Uncharacterized protein</fullName>
    </submittedName>
</protein>
<gene>
    <name evidence="1" type="ORF">DPEC_G00137390</name>
</gene>
<name>A0ACC2GLX4_DALPE</name>
<reference evidence="1" key="1">
    <citation type="submission" date="2021-05" db="EMBL/GenBank/DDBJ databases">
        <authorList>
            <person name="Pan Q."/>
            <person name="Jouanno E."/>
            <person name="Zahm M."/>
            <person name="Klopp C."/>
            <person name="Cabau C."/>
            <person name="Louis A."/>
            <person name="Berthelot C."/>
            <person name="Parey E."/>
            <person name="Roest Crollius H."/>
            <person name="Montfort J."/>
            <person name="Robinson-Rechavi M."/>
            <person name="Bouchez O."/>
            <person name="Lampietro C."/>
            <person name="Lopez Roques C."/>
            <person name="Donnadieu C."/>
            <person name="Postlethwait J."/>
            <person name="Bobe J."/>
            <person name="Dillon D."/>
            <person name="Chandos A."/>
            <person name="von Hippel F."/>
            <person name="Guiguen Y."/>
        </authorList>
    </citation>
    <scope>NUCLEOTIDE SEQUENCE</scope>
    <source>
        <strain evidence="1">YG-Jan2019</strain>
    </source>
</reference>
<accession>A0ACC2GLX4</accession>
<evidence type="ECO:0000313" key="2">
    <source>
        <dbReference type="Proteomes" id="UP001157502"/>
    </source>
</evidence>
<proteinExistence type="predicted"/>
<organism evidence="1 2">
    <name type="scientific">Dallia pectoralis</name>
    <name type="common">Alaska blackfish</name>
    <dbReference type="NCBI Taxonomy" id="75939"/>
    <lineage>
        <taxon>Eukaryota</taxon>
        <taxon>Metazoa</taxon>
        <taxon>Chordata</taxon>
        <taxon>Craniata</taxon>
        <taxon>Vertebrata</taxon>
        <taxon>Euteleostomi</taxon>
        <taxon>Actinopterygii</taxon>
        <taxon>Neopterygii</taxon>
        <taxon>Teleostei</taxon>
        <taxon>Protacanthopterygii</taxon>
        <taxon>Esociformes</taxon>
        <taxon>Umbridae</taxon>
        <taxon>Dallia</taxon>
    </lineage>
</organism>
<keyword evidence="2" id="KW-1185">Reference proteome</keyword>
<sequence length="666" mass="73270">MKDESSVIRPSPDTPSSSSDEGGPGRETVVSDLSVAYYSVTSFAHPKTGAHKLASFQQASLLPERKLQGLLFPFTELEPYLAKTATSGQFQLFQPSVEDIARAEKLFSPSASHMIDYHTSAVRIDHAPSLPQPEVCFIGRSNVGKSSLIRALFSLAPEVEVRVSKTPGHTKKMNFFKVGKAFTLVDMPGYGYKAPQDFVEMVEPYLDTRKNLVRTFLLVDGNVGLQKADMVALEMCEEFRRPYVVVVTKIDKCRQGALLSSLLELQETLSKTAGCFPQPFLVSSVNFSGIYLLRTDFTFSCPLRNPFRSISTEILCSGTSCLVPGSDDGEVTRKSISIFMTVMVSLVMFAMGCNVEARKLWGHIRRPWGIAIGFLCQFGIMPFTAFALSLAFNVLPVQAIVIIIMGCCPGGSSSNIIAYWLDGDMDLSISMTTCSSVFAMGMMPLCLLIYTSVWIPADTIQIPYRSIGITLLSLLIPVGLGSLFKRNFPNVAKKMLLIGSILGVLFIIAITVVGAVQYQSSWTVSSSLWIIGAVYPALGFVLGFFMARFVGFPWHRCRTIALETGFQNSQLCSTIIQLSFTAEQLELTFAFPLIYRLFQLVVAGMFVGGYQIYKRRCKGSSSESDCQDVDDEKLPSKDKQKYALENGGFVCDENGKTGVKPKITQL</sequence>
<evidence type="ECO:0000313" key="1">
    <source>
        <dbReference type="EMBL" id="KAJ8004545.1"/>
    </source>
</evidence>
<comment type="caution">
    <text evidence="1">The sequence shown here is derived from an EMBL/GenBank/DDBJ whole genome shotgun (WGS) entry which is preliminary data.</text>
</comment>